<proteinExistence type="predicted"/>
<keyword evidence="2" id="KW-1185">Reference proteome</keyword>
<reference evidence="1" key="2">
    <citation type="submission" date="2015-03" db="UniProtKB">
        <authorList>
            <consortium name="EnsemblPlants"/>
        </authorList>
    </citation>
    <scope>IDENTIFICATION</scope>
</reference>
<name>A0A0D3HPM4_9ORYZ</name>
<reference evidence="1" key="1">
    <citation type="journal article" date="2009" name="Rice">
        <title>De Novo Next Generation Sequencing of Plant Genomes.</title>
        <authorList>
            <person name="Rounsley S."/>
            <person name="Marri P.R."/>
            <person name="Yu Y."/>
            <person name="He R."/>
            <person name="Sisneros N."/>
            <person name="Goicoechea J.L."/>
            <person name="Lee S.J."/>
            <person name="Angelova A."/>
            <person name="Kudrna D."/>
            <person name="Luo M."/>
            <person name="Affourtit J."/>
            <person name="Desany B."/>
            <person name="Knight J."/>
            <person name="Niazi F."/>
            <person name="Egholm M."/>
            <person name="Wing R.A."/>
        </authorList>
    </citation>
    <scope>NUCLEOTIDE SEQUENCE [LARGE SCALE GENOMIC DNA]</scope>
    <source>
        <strain evidence="1">cv. IRGC 105608</strain>
    </source>
</reference>
<sequence>MSIFGSRYDTPTMDTPPIAGDIVAANATAVHAAKVAVGEGKRYVPFESDPANPAVVVWNDTAATPGKDGEPLGAAGSATVAIEASNFIANGVVFKRN</sequence>
<protein>
    <submittedName>
        <fullName evidence="1">Uncharacterized protein</fullName>
    </submittedName>
</protein>
<evidence type="ECO:0000313" key="2">
    <source>
        <dbReference type="Proteomes" id="UP000026960"/>
    </source>
</evidence>
<evidence type="ECO:0000313" key="1">
    <source>
        <dbReference type="EnsemblPlants" id="OBART11G21840.1"/>
    </source>
</evidence>
<organism evidence="1">
    <name type="scientific">Oryza barthii</name>
    <dbReference type="NCBI Taxonomy" id="65489"/>
    <lineage>
        <taxon>Eukaryota</taxon>
        <taxon>Viridiplantae</taxon>
        <taxon>Streptophyta</taxon>
        <taxon>Embryophyta</taxon>
        <taxon>Tracheophyta</taxon>
        <taxon>Spermatophyta</taxon>
        <taxon>Magnoliopsida</taxon>
        <taxon>Liliopsida</taxon>
        <taxon>Poales</taxon>
        <taxon>Poaceae</taxon>
        <taxon>BOP clade</taxon>
        <taxon>Oryzoideae</taxon>
        <taxon>Oryzeae</taxon>
        <taxon>Oryzinae</taxon>
        <taxon>Oryza</taxon>
    </lineage>
</organism>
<dbReference type="Gramene" id="OBART11G21840.1">
    <property type="protein sequence ID" value="OBART11G21840.1"/>
    <property type="gene ID" value="OBART11G21840"/>
</dbReference>
<dbReference type="Gene3D" id="2.160.20.10">
    <property type="entry name" value="Single-stranded right-handed beta-helix, Pectin lyase-like"/>
    <property type="match status" value="1"/>
</dbReference>
<accession>A0A0D3HPM4</accession>
<dbReference type="HOGENOM" id="CLU_2350066_0_0_1"/>
<dbReference type="Proteomes" id="UP000026960">
    <property type="component" value="Chromosome 11"/>
</dbReference>
<dbReference type="STRING" id="65489.A0A0D3HPM4"/>
<dbReference type="InterPro" id="IPR012334">
    <property type="entry name" value="Pectin_lyas_fold"/>
</dbReference>
<dbReference type="PaxDb" id="65489-OBART11G21840.1"/>
<dbReference type="EnsemblPlants" id="OBART11G21840.1">
    <property type="protein sequence ID" value="OBART11G21840.1"/>
    <property type="gene ID" value="OBART11G21840"/>
</dbReference>
<dbReference type="AlphaFoldDB" id="A0A0D3HPM4"/>